<dbReference type="InterPro" id="IPR001667">
    <property type="entry name" value="DDH_dom"/>
</dbReference>
<dbReference type="RefSeq" id="WP_105959622.1">
    <property type="nucleotide sequence ID" value="NZ_PVNS01000010.1"/>
</dbReference>
<dbReference type="InterPro" id="IPR038763">
    <property type="entry name" value="DHH_sf"/>
</dbReference>
<evidence type="ECO:0000256" key="1">
    <source>
        <dbReference type="ARBA" id="ARBA00001946"/>
    </source>
</evidence>
<proteinExistence type="inferred from homology"/>
<dbReference type="InterPro" id="IPR046342">
    <property type="entry name" value="CBS_dom_sf"/>
</dbReference>
<keyword evidence="7" id="KW-0479">Metal-binding</keyword>
<dbReference type="SMART" id="SM00116">
    <property type="entry name" value="CBS"/>
    <property type="match status" value="2"/>
</dbReference>
<accession>A0A2P6MFJ7</accession>
<dbReference type="SUPFAM" id="SSF54631">
    <property type="entry name" value="CBS-domain pair"/>
    <property type="match status" value="1"/>
</dbReference>
<keyword evidence="11" id="KW-0129">CBS domain</keyword>
<keyword evidence="4 12" id="KW-0808">Transferase</keyword>
<dbReference type="InterPro" id="IPR032828">
    <property type="entry name" value="PolyA_RNA-bd"/>
</dbReference>
<evidence type="ECO:0000256" key="2">
    <source>
        <dbReference type="ARBA" id="ARBA00007265"/>
    </source>
</evidence>
<reference evidence="14 15" key="1">
    <citation type="submission" date="2018-03" db="EMBL/GenBank/DDBJ databases">
        <title>Bacillus urumqiensis sp. nov., a moderately haloalkaliphilic bacterium isolated from a salt lake.</title>
        <authorList>
            <person name="Zhao B."/>
            <person name="Liao Z."/>
        </authorList>
    </citation>
    <scope>NUCLEOTIDE SEQUENCE [LARGE SCALE GENOMIC DNA]</scope>
    <source>
        <strain evidence="14 15">BZ-SZ-XJ18</strain>
    </source>
</reference>
<dbReference type="PROSITE" id="PS51371">
    <property type="entry name" value="CBS"/>
    <property type="match status" value="2"/>
</dbReference>
<dbReference type="Proteomes" id="UP000243650">
    <property type="component" value="Unassembled WGS sequence"/>
</dbReference>
<feature type="domain" description="CBS" evidence="13">
    <location>
        <begin position="373"/>
        <end position="428"/>
    </location>
</feature>
<evidence type="ECO:0000256" key="12">
    <source>
        <dbReference type="RuleBase" id="RU003953"/>
    </source>
</evidence>
<dbReference type="OrthoDB" id="9805698at2"/>
<dbReference type="InterPro" id="IPR003156">
    <property type="entry name" value="DHHA1_dom"/>
</dbReference>
<gene>
    <name evidence="14" type="ORF">C6I21_11505</name>
</gene>
<dbReference type="Pfam" id="PF00571">
    <property type="entry name" value="CBS"/>
    <property type="match status" value="2"/>
</dbReference>
<dbReference type="GO" id="GO:0000049">
    <property type="term" value="F:tRNA binding"/>
    <property type="evidence" value="ECO:0007669"/>
    <property type="project" value="UniProtKB-KW"/>
</dbReference>
<dbReference type="GO" id="GO:0046872">
    <property type="term" value="F:metal ion binding"/>
    <property type="evidence" value="ECO:0007669"/>
    <property type="project" value="UniProtKB-KW"/>
</dbReference>
<dbReference type="Gene3D" id="3.10.310.30">
    <property type="match status" value="1"/>
</dbReference>
<dbReference type="InterPro" id="IPR052390">
    <property type="entry name" value="tRNA_nt/polyA_polymerase"/>
</dbReference>
<dbReference type="GO" id="GO:0008033">
    <property type="term" value="P:tRNA processing"/>
    <property type="evidence" value="ECO:0007669"/>
    <property type="project" value="UniProtKB-KW"/>
</dbReference>
<feature type="domain" description="CBS" evidence="13">
    <location>
        <begin position="311"/>
        <end position="369"/>
    </location>
</feature>
<dbReference type="PANTHER" id="PTHR47788:SF1">
    <property type="entry name" value="A-ADDING TRNA NUCLEOTIDYLTRANSFERASE"/>
    <property type="match status" value="1"/>
</dbReference>
<comment type="caution">
    <text evidence="14">The sequence shown here is derived from an EMBL/GenBank/DDBJ whole genome shotgun (WGS) entry which is preliminary data.</text>
</comment>
<protein>
    <submittedName>
        <fullName evidence="14">Polynucleotide adenylyltransferase</fullName>
    </submittedName>
</protein>
<dbReference type="SUPFAM" id="SSF81891">
    <property type="entry name" value="Poly A polymerase C-terminal region-like"/>
    <property type="match status" value="1"/>
</dbReference>
<dbReference type="GO" id="GO:0016779">
    <property type="term" value="F:nucleotidyltransferase activity"/>
    <property type="evidence" value="ECO:0007669"/>
    <property type="project" value="UniProtKB-KW"/>
</dbReference>
<dbReference type="CDD" id="cd04595">
    <property type="entry name" value="CBS_pair_DHH_polyA_Pol_assoc"/>
    <property type="match status" value="1"/>
</dbReference>
<evidence type="ECO:0000256" key="3">
    <source>
        <dbReference type="ARBA" id="ARBA00022555"/>
    </source>
</evidence>
<dbReference type="EMBL" id="PVNS01000010">
    <property type="protein sequence ID" value="PRO65066.1"/>
    <property type="molecule type" value="Genomic_DNA"/>
</dbReference>
<dbReference type="Gene3D" id="3.30.460.10">
    <property type="entry name" value="Beta Polymerase, domain 2"/>
    <property type="match status" value="1"/>
</dbReference>
<evidence type="ECO:0000256" key="8">
    <source>
        <dbReference type="ARBA" id="ARBA00022741"/>
    </source>
</evidence>
<dbReference type="Pfam" id="PF02272">
    <property type="entry name" value="DHHA1"/>
    <property type="match status" value="1"/>
</dbReference>
<evidence type="ECO:0000313" key="14">
    <source>
        <dbReference type="EMBL" id="PRO65066.1"/>
    </source>
</evidence>
<dbReference type="PANTHER" id="PTHR47788">
    <property type="entry name" value="POLYA POLYMERASE"/>
    <property type="match status" value="1"/>
</dbReference>
<evidence type="ECO:0000256" key="9">
    <source>
        <dbReference type="ARBA" id="ARBA00022842"/>
    </source>
</evidence>
<evidence type="ECO:0000256" key="5">
    <source>
        <dbReference type="ARBA" id="ARBA00022694"/>
    </source>
</evidence>
<dbReference type="AlphaFoldDB" id="A0A2P6MFJ7"/>
<keyword evidence="3" id="KW-0820">tRNA-binding</keyword>
<dbReference type="InterPro" id="IPR002646">
    <property type="entry name" value="PolA_pol_head_dom"/>
</dbReference>
<dbReference type="CDD" id="cd05398">
    <property type="entry name" value="NT_ClassII-CCAase"/>
    <property type="match status" value="1"/>
</dbReference>
<dbReference type="Pfam" id="PF01743">
    <property type="entry name" value="PolyA_pol"/>
    <property type="match status" value="1"/>
</dbReference>
<evidence type="ECO:0000256" key="10">
    <source>
        <dbReference type="ARBA" id="ARBA00022884"/>
    </source>
</evidence>
<dbReference type="Pfam" id="PF12627">
    <property type="entry name" value="PolyA_pol_RNAbd"/>
    <property type="match status" value="1"/>
</dbReference>
<keyword evidence="6 14" id="KW-0548">Nucleotidyltransferase</keyword>
<comment type="similarity">
    <text evidence="2 12">Belongs to the tRNA nucleotidyltransferase/poly(A) polymerase family.</text>
</comment>
<dbReference type="Gene3D" id="3.10.580.10">
    <property type="entry name" value="CBS-domain"/>
    <property type="match status" value="1"/>
</dbReference>
<evidence type="ECO:0000256" key="11">
    <source>
        <dbReference type="PROSITE-ProRule" id="PRU00703"/>
    </source>
</evidence>
<dbReference type="SUPFAM" id="SSF81301">
    <property type="entry name" value="Nucleotidyltransferase"/>
    <property type="match status" value="1"/>
</dbReference>
<dbReference type="Gene3D" id="3.90.1640.10">
    <property type="entry name" value="inorganic pyrophosphatase (n-terminal core)"/>
    <property type="match status" value="1"/>
</dbReference>
<evidence type="ECO:0000259" key="13">
    <source>
        <dbReference type="PROSITE" id="PS51371"/>
    </source>
</evidence>
<keyword evidence="15" id="KW-1185">Reference proteome</keyword>
<name>A0A2P6MFJ7_ALKUR</name>
<keyword evidence="10 12" id="KW-0694">RNA-binding</keyword>
<sequence length="841" mass="94591">MQIILSHNNADFDACASMIAAGLLYPEAKAVLPQRTTSEVEHFLTIYRDVFPFLRPHECPWEDVSEVILVDTDTVDAQVPELPEETVMHVIDHHSGEKPDFPVLGEYRREPVGACVTLLTESLQEKEISISPLEATALALGLYSDTESFTLPGTTPRDLSAGAFLLENGANLEVVDQFREVPLTAEQQALFQDLLEHSRPITIQGVELLLCRSEQEFYTGHLAHITRKLLQISGVDGVIAAARMGKKIFLTSRAQAPQIDFRPLMEGFSGGGHAQAASATIRDWTFARVLEEVEKKLPAIVSPMLTARTLMSSPARVIAPDTSVEQASKMLYRYGHTGFPVVEEEKLIGVISRRDVDKALHHGLGHAPVKGFMQRTPVTTSPEATLETVRSLMIEKQVGRLPVLENEKLIGIVSRTDVIQAMHGRMPTEAAPRMPVKRQVTKTLERVLPADAIHLLRTIGETAAASSLQLYLIGGIVRDIFLGRANEDLDVVIEGDAISFAEILRGQFGGRVRPHETFRTATWVTPEHVHVDLTSARTEYYDFPAALPSVELSTLKEDLFRRDFTMNTLAVSLHPDTFGELTDYFNGLQDIWDKRIRVLYNLSFVEDPTRILRAVRFETRFSFQMDTQTKFLAGEAAPLLQSVSGERLASELSRLFTEADPRAAFQSFSRLHLEEHLLGSPVSLEEAKRRLGALTRLERIFDERSGWLSRILLYCSRTELDSLEKLAVYKAEEQLLACWKRWLSPGQENTLAGFHRRFHDYRIGWILPAVCLMEPEERHAALDYLRRRVRVKEWIRGQHLIDAGRKPGPSFSAILEEAHIRQLRHPEVPTGLIVEELLEIS</sequence>
<dbReference type="InterPro" id="IPR000644">
    <property type="entry name" value="CBS_dom"/>
</dbReference>
<evidence type="ECO:0000256" key="4">
    <source>
        <dbReference type="ARBA" id="ARBA00022679"/>
    </source>
</evidence>
<comment type="cofactor">
    <cofactor evidence="1">
        <name>Mg(2+)</name>
        <dbReference type="ChEBI" id="CHEBI:18420"/>
    </cofactor>
</comment>
<dbReference type="InterPro" id="IPR043519">
    <property type="entry name" value="NT_sf"/>
</dbReference>
<keyword evidence="5" id="KW-0819">tRNA processing</keyword>
<dbReference type="Gene3D" id="1.10.3090.10">
    <property type="entry name" value="cca-adding enzyme, domain 2"/>
    <property type="match status" value="1"/>
</dbReference>
<evidence type="ECO:0000256" key="6">
    <source>
        <dbReference type="ARBA" id="ARBA00022695"/>
    </source>
</evidence>
<evidence type="ECO:0000313" key="15">
    <source>
        <dbReference type="Proteomes" id="UP000243650"/>
    </source>
</evidence>
<dbReference type="Pfam" id="PF01368">
    <property type="entry name" value="DHH"/>
    <property type="match status" value="1"/>
</dbReference>
<keyword evidence="8" id="KW-0547">Nucleotide-binding</keyword>
<organism evidence="14 15">
    <name type="scientific">Alkalicoccus urumqiensis</name>
    <name type="common">Bacillus urumqiensis</name>
    <dbReference type="NCBI Taxonomy" id="1548213"/>
    <lineage>
        <taxon>Bacteria</taxon>
        <taxon>Bacillati</taxon>
        <taxon>Bacillota</taxon>
        <taxon>Bacilli</taxon>
        <taxon>Bacillales</taxon>
        <taxon>Bacillaceae</taxon>
        <taxon>Alkalicoccus</taxon>
    </lineage>
</organism>
<evidence type="ECO:0000256" key="7">
    <source>
        <dbReference type="ARBA" id="ARBA00022723"/>
    </source>
</evidence>
<dbReference type="SUPFAM" id="SSF64182">
    <property type="entry name" value="DHH phosphoesterases"/>
    <property type="match status" value="1"/>
</dbReference>
<keyword evidence="9" id="KW-0460">Magnesium</keyword>
<dbReference type="GO" id="GO:0000166">
    <property type="term" value="F:nucleotide binding"/>
    <property type="evidence" value="ECO:0007669"/>
    <property type="project" value="UniProtKB-KW"/>
</dbReference>